<dbReference type="Gene3D" id="2.130.10.10">
    <property type="entry name" value="YVTN repeat-like/Quinoprotein amine dehydrogenase"/>
    <property type="match status" value="1"/>
</dbReference>
<dbReference type="InterPro" id="IPR037624">
    <property type="entry name" value="Nup133-like"/>
</dbReference>
<gene>
    <name evidence="11" type="ORF">M0R45_032733</name>
</gene>
<keyword evidence="4" id="KW-0509">mRNA transport</keyword>
<dbReference type="InterPro" id="IPR015943">
    <property type="entry name" value="WD40/YVTN_repeat-like_dom_sf"/>
</dbReference>
<dbReference type="Pfam" id="PF08801">
    <property type="entry name" value="Nucleoporin_N"/>
    <property type="match status" value="1"/>
</dbReference>
<evidence type="ECO:0000256" key="4">
    <source>
        <dbReference type="ARBA" id="ARBA00022816"/>
    </source>
</evidence>
<evidence type="ECO:0000256" key="2">
    <source>
        <dbReference type="ARBA" id="ARBA00005569"/>
    </source>
</evidence>
<reference evidence="11 12" key="1">
    <citation type="journal article" date="2023" name="G3 (Bethesda)">
        <title>A chromosome-length genome assembly and annotation of blackberry (Rubus argutus, cv. 'Hillquist').</title>
        <authorList>
            <person name="Bruna T."/>
            <person name="Aryal R."/>
            <person name="Dudchenko O."/>
            <person name="Sargent D.J."/>
            <person name="Mead D."/>
            <person name="Buti M."/>
            <person name="Cavallini A."/>
            <person name="Hytonen T."/>
            <person name="Andres J."/>
            <person name="Pham M."/>
            <person name="Weisz D."/>
            <person name="Mascagni F."/>
            <person name="Usai G."/>
            <person name="Natali L."/>
            <person name="Bassil N."/>
            <person name="Fernandez G.E."/>
            <person name="Lomsadze A."/>
            <person name="Armour M."/>
            <person name="Olukolu B."/>
            <person name="Poorten T."/>
            <person name="Britton C."/>
            <person name="Davik J."/>
            <person name="Ashrafi H."/>
            <person name="Aiden E.L."/>
            <person name="Borodovsky M."/>
            <person name="Worthington M."/>
        </authorList>
    </citation>
    <scope>NUCLEOTIDE SEQUENCE [LARGE SCALE GENOMIC DNA]</scope>
    <source>
        <strain evidence="11">PI 553951</strain>
    </source>
</reference>
<keyword evidence="7" id="KW-0539">Nucleus</keyword>
<feature type="region of interest" description="Disordered" evidence="8">
    <location>
        <begin position="1"/>
        <end position="39"/>
    </location>
</feature>
<evidence type="ECO:0000256" key="8">
    <source>
        <dbReference type="SAM" id="MobiDB-lite"/>
    </source>
</evidence>
<dbReference type="PANTHER" id="PTHR13405:SF11">
    <property type="entry name" value="NUCLEAR PORE COMPLEX PROTEIN NUP133"/>
    <property type="match status" value="1"/>
</dbReference>
<feature type="compositionally biased region" description="Polar residues" evidence="8">
    <location>
        <begin position="19"/>
        <end position="34"/>
    </location>
</feature>
<dbReference type="Proteomes" id="UP001457282">
    <property type="component" value="Unassembled WGS sequence"/>
</dbReference>
<dbReference type="GO" id="GO:0016973">
    <property type="term" value="P:poly(A)+ mRNA export from nucleus"/>
    <property type="evidence" value="ECO:0007669"/>
    <property type="project" value="TreeGrafter"/>
</dbReference>
<feature type="domain" description="Nucleoporin Nup133/Nup155-like C-terminal" evidence="9">
    <location>
        <begin position="1019"/>
        <end position="1172"/>
    </location>
</feature>
<dbReference type="InterPro" id="IPR014908">
    <property type="entry name" value="Nucleoporin_Nup133/Nup155_N"/>
</dbReference>
<evidence type="ECO:0000256" key="6">
    <source>
        <dbReference type="ARBA" id="ARBA00023010"/>
    </source>
</evidence>
<protein>
    <recommendedName>
        <fullName evidence="13">Nuclear pore complex protein NUP133</fullName>
    </recommendedName>
</protein>
<dbReference type="GO" id="GO:0000972">
    <property type="term" value="P:transcription-dependent tethering of RNA polymerase II gene DNA at nuclear periphery"/>
    <property type="evidence" value="ECO:0007669"/>
    <property type="project" value="TreeGrafter"/>
</dbReference>
<proteinExistence type="inferred from homology"/>
<evidence type="ECO:0000313" key="12">
    <source>
        <dbReference type="Proteomes" id="UP001457282"/>
    </source>
</evidence>
<keyword evidence="6" id="KW-0811">Translocation</keyword>
<dbReference type="InterPro" id="IPR007187">
    <property type="entry name" value="Nucleoporin_Nup133/Nup155_C"/>
</dbReference>
<keyword evidence="12" id="KW-1185">Reference proteome</keyword>
<name>A0AAW1WHZ1_RUBAR</name>
<dbReference type="GO" id="GO:0017056">
    <property type="term" value="F:structural constituent of nuclear pore"/>
    <property type="evidence" value="ECO:0007669"/>
    <property type="project" value="InterPro"/>
</dbReference>
<evidence type="ECO:0000313" key="11">
    <source>
        <dbReference type="EMBL" id="KAK9924361.1"/>
    </source>
</evidence>
<dbReference type="SUPFAM" id="SSF117289">
    <property type="entry name" value="Nucleoporin domain"/>
    <property type="match status" value="1"/>
</dbReference>
<evidence type="ECO:0000259" key="10">
    <source>
        <dbReference type="Pfam" id="PF08801"/>
    </source>
</evidence>
<feature type="domain" description="Nucleoporin Nup133/Nup155-like N-terminal" evidence="10">
    <location>
        <begin position="56"/>
        <end position="520"/>
    </location>
</feature>
<accession>A0AAW1WHZ1</accession>
<keyword evidence="5" id="KW-0653">Protein transport</keyword>
<evidence type="ECO:0000256" key="3">
    <source>
        <dbReference type="ARBA" id="ARBA00022448"/>
    </source>
</evidence>
<dbReference type="GO" id="GO:0006606">
    <property type="term" value="P:protein import into nucleus"/>
    <property type="evidence" value="ECO:0007669"/>
    <property type="project" value="TreeGrafter"/>
</dbReference>
<evidence type="ECO:0000256" key="1">
    <source>
        <dbReference type="ARBA" id="ARBA00004259"/>
    </source>
</evidence>
<dbReference type="Pfam" id="PF03177">
    <property type="entry name" value="Nucleoporin_C"/>
    <property type="match status" value="1"/>
</dbReference>
<dbReference type="EMBL" id="JBEDUW010000006">
    <property type="protein sequence ID" value="KAK9924361.1"/>
    <property type="molecule type" value="Genomic_DNA"/>
</dbReference>
<keyword evidence="3" id="KW-0813">Transport</keyword>
<comment type="similarity">
    <text evidence="2">Belongs to the nucleoporin Nup133 family.</text>
</comment>
<dbReference type="PANTHER" id="PTHR13405">
    <property type="entry name" value="NUCLEAR PORE COMPLEX PROTEIN NUP133"/>
    <property type="match status" value="1"/>
</dbReference>
<dbReference type="Gene3D" id="1.20.58.1380">
    <property type="match status" value="1"/>
</dbReference>
<sequence length="1326" mass="148768">MFSPGTKRPNVRDHGSPATPLTDNSVPNRPTTGTPAPWAPRLSVLARASQNEKGDVIKPVYVGEFPQVVRDEQASMLHRHVHGGDASVSGGMERGALLAWIICGNRLFVWSYLSPSSSANCTVLEIPASVFEGGEAGKSGGNSWLLRVVNWDSTSTRTKKVVKHCSSAGIVLCNKKTRAAVYWPDIYGEGRTAPVVSVASSDELEVTSSPIDMKTPQRRQHLLSSRHRSSLTGSGAFNSLIASAVPDSRNECIALACSSNGELWQFHCSPSGVNRKKVYQENQSSSSQGGNSGQNVGSKGYPRSLIWCFPNLHTQEPNRQFVVLTDCEMQCFSIELSPDFVVSKLWSHEIIGSDGDRGIKKDLAGQKRIWPLDMQVDYHGKVTTILVATFCLDRGSSSSYTQYSLLTMQYKSGGSIEPTQETVLERKDPIQVIIPKARVEEEDFLFSMRLRVGGKPSGSAVILSGDGTATVSHYYRTSTRLYKFDLPYDAGKVLDASILPSTDDGEEGAWVVLTEKAGIWAIPEKAVMIGGVEPPERSLSRKGSSNEGSAQEERKNLTFAGNLAPRRASSEAWDAGDRQRVMPVIARQTAQDEESETLLSQLFHDYHLYGQVDASLEKLKKAGAFERDRETNVFARLSKSIVDTLAKHWTKPEELRFWQWPLYHPNSWISNRSMQNFWSFLLYPNVMRSCVLDRDGTSTRILACILYFLWIVTFLFQRTFCQIILEHGEKLAGMIQLRELQNIISQNRSSGLSSSRSSPENQISGALWDLIQLVGERARRNTVLLMDRDNAEVFYSKVSDLQEVFSCLDKQLEYVISAEQPFGIQVQRACELSNACVSIVRAAMQYRNEHHLWYPPPECLTPWYCQAVVRNGMWHIAFFMLQLLKEASQIDVSAKSDLYSHLEVLAEVLLEAYSGSVTAKVELGHEFKGLLDEYWNRRDALLDSLYQQVKDFVAVGHQNLNEGSDELNEEIFGKLSSCLLPMAKRHECYSTLWKICCDINDSELLKNLMHDSMGPNGGFSYYVFKQLYARRQFSKLLRLGEEFHEALSIFLKYHQDLLWLHEVFLHQFSPASDTLHELALSQEESSISESKEGTGPGYLTTLPKLADRKRLLNLSKIAAIAGKDADSETKVQRIEADLKILKVQEEVIELLSSDETKQNLDKRLLHPEDLIKLCLEGESAELSLRAFDVFAWTSSSFRRTHANLLEDCWRNATDQDDWSKLYQASVSEGWSDEETLQNLKDTVLFQASNRCYGPEAETFGQGFDEVFPLRQEIVEPSAMKDSLSSVEAILMQHKDYSEAGKLMLTAIMLGSLQDDTIEEEGPVPME</sequence>
<comment type="caution">
    <text evidence="11">The sequence shown here is derived from an EMBL/GenBank/DDBJ whole genome shotgun (WGS) entry which is preliminary data.</text>
</comment>
<evidence type="ECO:0000256" key="7">
    <source>
        <dbReference type="ARBA" id="ARBA00023242"/>
    </source>
</evidence>
<evidence type="ECO:0000256" key="5">
    <source>
        <dbReference type="ARBA" id="ARBA00022927"/>
    </source>
</evidence>
<dbReference type="GO" id="GO:0031080">
    <property type="term" value="C:nuclear pore outer ring"/>
    <property type="evidence" value="ECO:0007669"/>
    <property type="project" value="TreeGrafter"/>
</dbReference>
<feature type="region of interest" description="Disordered" evidence="8">
    <location>
        <begin position="533"/>
        <end position="561"/>
    </location>
</feature>
<evidence type="ECO:0008006" key="13">
    <source>
        <dbReference type="Google" id="ProtNLM"/>
    </source>
</evidence>
<organism evidence="11 12">
    <name type="scientific">Rubus argutus</name>
    <name type="common">Southern blackberry</name>
    <dbReference type="NCBI Taxonomy" id="59490"/>
    <lineage>
        <taxon>Eukaryota</taxon>
        <taxon>Viridiplantae</taxon>
        <taxon>Streptophyta</taxon>
        <taxon>Embryophyta</taxon>
        <taxon>Tracheophyta</taxon>
        <taxon>Spermatophyta</taxon>
        <taxon>Magnoliopsida</taxon>
        <taxon>eudicotyledons</taxon>
        <taxon>Gunneridae</taxon>
        <taxon>Pentapetalae</taxon>
        <taxon>rosids</taxon>
        <taxon>fabids</taxon>
        <taxon>Rosales</taxon>
        <taxon>Rosaceae</taxon>
        <taxon>Rosoideae</taxon>
        <taxon>Rosoideae incertae sedis</taxon>
        <taxon>Rubus</taxon>
    </lineage>
</organism>
<comment type="subcellular location">
    <subcellularLocation>
        <location evidence="1">Nucleus envelope</location>
    </subcellularLocation>
</comment>
<dbReference type="FunFam" id="1.20.58.1380:FF:000005">
    <property type="entry name" value="Nuclear pore complex protein NUP133"/>
    <property type="match status" value="1"/>
</dbReference>
<evidence type="ECO:0000259" key="9">
    <source>
        <dbReference type="Pfam" id="PF03177"/>
    </source>
</evidence>